<gene>
    <name evidence="2" type="ordered locus">Oter_1575</name>
</gene>
<keyword evidence="2" id="KW-0808">Transferase</keyword>
<dbReference type="PROSITE" id="PS51186">
    <property type="entry name" value="GNAT"/>
    <property type="match status" value="1"/>
</dbReference>
<dbReference type="InterPro" id="IPR016181">
    <property type="entry name" value="Acyl_CoA_acyltransferase"/>
</dbReference>
<dbReference type="HOGENOM" id="CLU_013985_1_0_0"/>
<dbReference type="GO" id="GO:0016747">
    <property type="term" value="F:acyltransferase activity, transferring groups other than amino-acyl groups"/>
    <property type="evidence" value="ECO:0007669"/>
    <property type="project" value="InterPro"/>
</dbReference>
<name>B1ZTS3_OPITP</name>
<dbReference type="PANTHER" id="PTHR43610">
    <property type="entry name" value="BLL6696 PROTEIN"/>
    <property type="match status" value="1"/>
</dbReference>
<dbReference type="EMBL" id="CP001032">
    <property type="protein sequence ID" value="ACB74859.1"/>
    <property type="molecule type" value="Genomic_DNA"/>
</dbReference>
<dbReference type="InterPro" id="IPR000182">
    <property type="entry name" value="GNAT_dom"/>
</dbReference>
<evidence type="ECO:0000313" key="2">
    <source>
        <dbReference type="EMBL" id="ACB74859.1"/>
    </source>
</evidence>
<reference evidence="2 3" key="1">
    <citation type="journal article" date="2011" name="J. Bacteriol.">
        <title>Genome sequence of the verrucomicrobium Opitutus terrae PB90-1, an abundant inhabitant of rice paddy soil ecosystems.</title>
        <authorList>
            <person name="van Passel M.W."/>
            <person name="Kant R."/>
            <person name="Palva A."/>
            <person name="Copeland A."/>
            <person name="Lucas S."/>
            <person name="Lapidus A."/>
            <person name="Glavina del Rio T."/>
            <person name="Pitluck S."/>
            <person name="Goltsman E."/>
            <person name="Clum A."/>
            <person name="Sun H."/>
            <person name="Schmutz J."/>
            <person name="Larimer F.W."/>
            <person name="Land M.L."/>
            <person name="Hauser L."/>
            <person name="Kyrpides N."/>
            <person name="Mikhailova N."/>
            <person name="Richardson P.P."/>
            <person name="Janssen P.H."/>
            <person name="de Vos W.M."/>
            <person name="Smidt H."/>
        </authorList>
    </citation>
    <scope>NUCLEOTIDE SEQUENCE [LARGE SCALE GENOMIC DNA]</scope>
    <source>
        <strain evidence="3">DSM 11246 / JCM 15787 / PB90-1</strain>
    </source>
</reference>
<dbReference type="Proteomes" id="UP000007013">
    <property type="component" value="Chromosome"/>
</dbReference>
<dbReference type="SUPFAM" id="SSF55729">
    <property type="entry name" value="Acyl-CoA N-acyltransferases (Nat)"/>
    <property type="match status" value="1"/>
</dbReference>
<dbReference type="KEGG" id="ote:Oter_1575"/>
<dbReference type="STRING" id="452637.Oter_1575"/>
<dbReference type="Pfam" id="PF13302">
    <property type="entry name" value="Acetyltransf_3"/>
    <property type="match status" value="1"/>
</dbReference>
<dbReference type="PANTHER" id="PTHR43610:SF1">
    <property type="entry name" value="N-ACETYLTRANSFERASE DOMAIN-CONTAINING PROTEIN"/>
    <property type="match status" value="1"/>
</dbReference>
<accession>B1ZTS3</accession>
<proteinExistence type="predicted"/>
<evidence type="ECO:0000313" key="3">
    <source>
        <dbReference type="Proteomes" id="UP000007013"/>
    </source>
</evidence>
<dbReference type="eggNOG" id="COG1670">
    <property type="taxonomic scope" value="Bacteria"/>
</dbReference>
<dbReference type="OrthoDB" id="9795199at2"/>
<protein>
    <submittedName>
        <fullName evidence="2">GCN5-related N-acetyltransferase</fullName>
    </submittedName>
</protein>
<dbReference type="AlphaFoldDB" id="B1ZTS3"/>
<dbReference type="Gene3D" id="3.40.630.30">
    <property type="match status" value="1"/>
</dbReference>
<keyword evidence="3" id="KW-1185">Reference proteome</keyword>
<evidence type="ECO:0000259" key="1">
    <source>
        <dbReference type="PROSITE" id="PS51186"/>
    </source>
</evidence>
<organism evidence="2 3">
    <name type="scientific">Opitutus terrae (strain DSM 11246 / JCM 15787 / PB90-1)</name>
    <dbReference type="NCBI Taxonomy" id="452637"/>
    <lineage>
        <taxon>Bacteria</taxon>
        <taxon>Pseudomonadati</taxon>
        <taxon>Verrucomicrobiota</taxon>
        <taxon>Opitutia</taxon>
        <taxon>Opitutales</taxon>
        <taxon>Opitutaceae</taxon>
        <taxon>Opitutus</taxon>
    </lineage>
</organism>
<sequence>MLRVLPVILTGARVRLEPLVPAHLDELTRAGSEPEIWRYFPCAPAVSREQMRAWIEARRGQEQLGTALPFAIIDLVHGRAVGSTSYMDISARDDRLEIGSTWLGREARRTAINTECKFLLLRHAFEVLGANRVQLKTDARNLRSQAAIERLGAIKEGVLRAHMVMADGFVRDTVMYSVIAAEWPAVKQRLEQLLRRTRGREQRAGAGAP</sequence>
<feature type="domain" description="N-acetyltransferase" evidence="1">
    <location>
        <begin position="14"/>
        <end position="170"/>
    </location>
</feature>